<reference evidence="1 2" key="1">
    <citation type="journal article" date="2016" name="Genome Announc.">
        <title>Genome Sequence of Madurella mycetomatis mm55, Isolated from a Human Mycetoma Case in Sudan.</title>
        <authorList>
            <person name="Smit S."/>
            <person name="Derks M.F."/>
            <person name="Bervoets S."/>
            <person name="Fahal A."/>
            <person name="van Leeuwen W."/>
            <person name="van Belkum A."/>
            <person name="van de Sande W.W."/>
        </authorList>
    </citation>
    <scope>NUCLEOTIDE SEQUENCE [LARGE SCALE GENOMIC DNA]</scope>
    <source>
        <strain evidence="2">mm55</strain>
    </source>
</reference>
<dbReference type="AlphaFoldDB" id="A0A175WDN3"/>
<accession>A0A175WDN3</accession>
<proteinExistence type="predicted"/>
<dbReference type="VEuPathDB" id="FungiDB:MMYC01_202027"/>
<protein>
    <submittedName>
        <fullName evidence="1">Uncharacterized protein</fullName>
    </submittedName>
</protein>
<dbReference type="Proteomes" id="UP000078237">
    <property type="component" value="Unassembled WGS sequence"/>
</dbReference>
<organism evidence="1 2">
    <name type="scientific">Madurella mycetomatis</name>
    <dbReference type="NCBI Taxonomy" id="100816"/>
    <lineage>
        <taxon>Eukaryota</taxon>
        <taxon>Fungi</taxon>
        <taxon>Dikarya</taxon>
        <taxon>Ascomycota</taxon>
        <taxon>Pezizomycotina</taxon>
        <taxon>Sordariomycetes</taxon>
        <taxon>Sordariomycetidae</taxon>
        <taxon>Sordariales</taxon>
        <taxon>Sordariales incertae sedis</taxon>
        <taxon>Madurella</taxon>
    </lineage>
</organism>
<comment type="caution">
    <text evidence="1">The sequence shown here is derived from an EMBL/GenBank/DDBJ whole genome shotgun (WGS) entry which is preliminary data.</text>
</comment>
<evidence type="ECO:0000313" key="2">
    <source>
        <dbReference type="Proteomes" id="UP000078237"/>
    </source>
</evidence>
<keyword evidence="2" id="KW-1185">Reference proteome</keyword>
<name>A0A175WDN3_9PEZI</name>
<sequence>MWALAPKTLDISPNLPGGNGSDNAALLSAFFDLGVIHGTVQLSLSEQAIREFVRGQEVLDADQGSEKGRDGFQEEHEEGAHLGIGRKAATAHPANDGLSAKMDRFYFAFRCRNSLSAIVYPEARAGYVDFVTDGQWEVTSFRGRASFPC</sequence>
<evidence type="ECO:0000313" key="1">
    <source>
        <dbReference type="EMBL" id="KXX81632.1"/>
    </source>
</evidence>
<gene>
    <name evidence="1" type="ORF">MMYC01_202027</name>
</gene>
<dbReference type="EMBL" id="LCTW02000030">
    <property type="protein sequence ID" value="KXX81632.1"/>
    <property type="molecule type" value="Genomic_DNA"/>
</dbReference>